<dbReference type="KEGG" id="pgz:C2E15_08870"/>
<evidence type="ECO:0000313" key="2">
    <source>
        <dbReference type="EMBL" id="AUX93177.1"/>
    </source>
</evidence>
<dbReference type="RefSeq" id="WP_104957041.1">
    <property type="nucleotide sequence ID" value="NZ_CP026377.1"/>
</dbReference>
<feature type="region of interest" description="Disordered" evidence="1">
    <location>
        <begin position="1"/>
        <end position="22"/>
    </location>
</feature>
<gene>
    <name evidence="2" type="ORF">C2E15_08870</name>
</gene>
<sequence length="91" mass="9716">MPDGRNDDSADTRPTSGKKPLICHTRENLPENSVALFCENIKKVRNIKAAFGRPFLRNVWKPTCNAFQAAGGIAIAACVAGVLPPPAAAEK</sequence>
<name>A0A1X1DKC7_9GAMM</name>
<accession>A0A1X1DKC7</accession>
<dbReference type="EMBL" id="CP026377">
    <property type="protein sequence ID" value="AUX93177.1"/>
    <property type="molecule type" value="Genomic_DNA"/>
</dbReference>
<keyword evidence="3" id="KW-1185">Reference proteome</keyword>
<organism evidence="2 3">
    <name type="scientific">Mixta gaviniae</name>
    <dbReference type="NCBI Taxonomy" id="665914"/>
    <lineage>
        <taxon>Bacteria</taxon>
        <taxon>Pseudomonadati</taxon>
        <taxon>Pseudomonadota</taxon>
        <taxon>Gammaproteobacteria</taxon>
        <taxon>Enterobacterales</taxon>
        <taxon>Erwiniaceae</taxon>
        <taxon>Mixta</taxon>
    </lineage>
</organism>
<evidence type="ECO:0000313" key="3">
    <source>
        <dbReference type="Proteomes" id="UP000238365"/>
    </source>
</evidence>
<dbReference type="Proteomes" id="UP000238365">
    <property type="component" value="Chromosome"/>
</dbReference>
<protein>
    <submittedName>
        <fullName evidence="2">Uncharacterized protein</fullName>
    </submittedName>
</protein>
<dbReference type="AlphaFoldDB" id="A0A1X1DKC7"/>
<evidence type="ECO:0000256" key="1">
    <source>
        <dbReference type="SAM" id="MobiDB-lite"/>
    </source>
</evidence>
<reference evidence="2 3" key="1">
    <citation type="submission" date="2018-01" db="EMBL/GenBank/DDBJ databases">
        <title>Complete and assembled Genome of Pantoea gaviniae DSM22758T.</title>
        <authorList>
            <person name="Stevens M.J.A."/>
            <person name="Zurfluh K."/>
            <person name="Stephan R."/>
        </authorList>
    </citation>
    <scope>NUCLEOTIDE SEQUENCE [LARGE SCALE GENOMIC DNA]</scope>
    <source>
        <strain evidence="2 3">DSM 22758</strain>
    </source>
</reference>
<proteinExistence type="predicted"/>
<feature type="compositionally biased region" description="Basic and acidic residues" evidence="1">
    <location>
        <begin position="1"/>
        <end position="11"/>
    </location>
</feature>